<dbReference type="InterPro" id="IPR002347">
    <property type="entry name" value="SDR_fam"/>
</dbReference>
<protein>
    <recommendedName>
        <fullName evidence="6">Ketoreductase (KR) domain-containing protein</fullName>
    </recommendedName>
</protein>
<keyword evidence="5" id="KW-1185">Reference proteome</keyword>
<dbReference type="Pfam" id="PF00106">
    <property type="entry name" value="adh_short"/>
    <property type="match status" value="1"/>
</dbReference>
<sequence length="331" mass="36017">MVFQVLSHFVKQSFFLPNPRLTEENLPNQSGRVFIVTGGYAGVGDQLSQILYSKNGTIYIAGRSKEKAESAMVRIQKAHPSSKGRLEFLKLDLGDLTTIKPAVESFLSQVSRLDVLINNAGVMFPPIGSKSTQGHEMQMATNCLGHFLLARLLSPVLERTASAAAPGAVRIAWAASFGVDALSPKGGVSFDKDGAFEAHGSNNQVNYGATKAGNLFLASQFARKPPIAADGKGMVNVAFNPGNLRTELQRHSGKLEVWVVDKLLLNPAILGAYTELWCGWSEDVKPESNGAYAWPWGRFGPVRDDVEAELADGGKAEMFWRWCEKETRAFA</sequence>
<dbReference type="InterPro" id="IPR036291">
    <property type="entry name" value="NAD(P)-bd_dom_sf"/>
</dbReference>
<accession>A0A6A6BXY0</accession>
<evidence type="ECO:0000256" key="3">
    <source>
        <dbReference type="ARBA" id="ARBA00023002"/>
    </source>
</evidence>
<evidence type="ECO:0008006" key="6">
    <source>
        <dbReference type="Google" id="ProtNLM"/>
    </source>
</evidence>
<dbReference type="Gene3D" id="3.40.50.720">
    <property type="entry name" value="NAD(P)-binding Rossmann-like Domain"/>
    <property type="match status" value="1"/>
</dbReference>
<dbReference type="PRINTS" id="PR00081">
    <property type="entry name" value="GDHRDH"/>
</dbReference>
<gene>
    <name evidence="4" type="ORF">M409DRAFT_70892</name>
</gene>
<comment type="similarity">
    <text evidence="1">Belongs to the short-chain dehydrogenases/reductases (SDR) family.</text>
</comment>
<reference evidence="4" key="1">
    <citation type="journal article" date="2020" name="Stud. Mycol.">
        <title>101 Dothideomycetes genomes: a test case for predicting lifestyles and emergence of pathogens.</title>
        <authorList>
            <person name="Haridas S."/>
            <person name="Albert R."/>
            <person name="Binder M."/>
            <person name="Bloem J."/>
            <person name="Labutti K."/>
            <person name="Salamov A."/>
            <person name="Andreopoulos B."/>
            <person name="Baker S."/>
            <person name="Barry K."/>
            <person name="Bills G."/>
            <person name="Bluhm B."/>
            <person name="Cannon C."/>
            <person name="Castanera R."/>
            <person name="Culley D."/>
            <person name="Daum C."/>
            <person name="Ezra D."/>
            <person name="Gonzalez J."/>
            <person name="Henrissat B."/>
            <person name="Kuo A."/>
            <person name="Liang C."/>
            <person name="Lipzen A."/>
            <person name="Lutzoni F."/>
            <person name="Magnuson J."/>
            <person name="Mondo S."/>
            <person name="Nolan M."/>
            <person name="Ohm R."/>
            <person name="Pangilinan J."/>
            <person name="Park H.-J."/>
            <person name="Ramirez L."/>
            <person name="Alfaro M."/>
            <person name="Sun H."/>
            <person name="Tritt A."/>
            <person name="Yoshinaga Y."/>
            <person name="Zwiers L.-H."/>
            <person name="Turgeon B."/>
            <person name="Goodwin S."/>
            <person name="Spatafora J."/>
            <person name="Crous P."/>
            <person name="Grigoriev I."/>
        </authorList>
    </citation>
    <scope>NUCLEOTIDE SEQUENCE</scope>
    <source>
        <strain evidence="4">ATCC 36951</strain>
    </source>
</reference>
<evidence type="ECO:0000313" key="5">
    <source>
        <dbReference type="Proteomes" id="UP000799537"/>
    </source>
</evidence>
<dbReference type="Proteomes" id="UP000799537">
    <property type="component" value="Unassembled WGS sequence"/>
</dbReference>
<dbReference type="AlphaFoldDB" id="A0A6A6BXY0"/>
<evidence type="ECO:0000256" key="1">
    <source>
        <dbReference type="ARBA" id="ARBA00006484"/>
    </source>
</evidence>
<dbReference type="SUPFAM" id="SSF51735">
    <property type="entry name" value="NAD(P)-binding Rossmann-fold domains"/>
    <property type="match status" value="1"/>
</dbReference>
<evidence type="ECO:0000313" key="4">
    <source>
        <dbReference type="EMBL" id="KAF2159565.1"/>
    </source>
</evidence>
<organism evidence="4 5">
    <name type="scientific">Zasmidium cellare ATCC 36951</name>
    <dbReference type="NCBI Taxonomy" id="1080233"/>
    <lineage>
        <taxon>Eukaryota</taxon>
        <taxon>Fungi</taxon>
        <taxon>Dikarya</taxon>
        <taxon>Ascomycota</taxon>
        <taxon>Pezizomycotina</taxon>
        <taxon>Dothideomycetes</taxon>
        <taxon>Dothideomycetidae</taxon>
        <taxon>Mycosphaerellales</taxon>
        <taxon>Mycosphaerellaceae</taxon>
        <taxon>Zasmidium</taxon>
    </lineage>
</organism>
<evidence type="ECO:0000256" key="2">
    <source>
        <dbReference type="ARBA" id="ARBA00022857"/>
    </source>
</evidence>
<dbReference type="PANTHER" id="PTHR24320:SF236">
    <property type="entry name" value="SHORT-CHAIN DEHYDROGENASE-RELATED"/>
    <property type="match status" value="1"/>
</dbReference>
<keyword evidence="2" id="KW-0521">NADP</keyword>
<keyword evidence="3" id="KW-0560">Oxidoreductase</keyword>
<dbReference type="PANTHER" id="PTHR24320">
    <property type="entry name" value="RETINOL DEHYDROGENASE"/>
    <property type="match status" value="1"/>
</dbReference>
<dbReference type="GeneID" id="54572219"/>
<dbReference type="GO" id="GO:0016491">
    <property type="term" value="F:oxidoreductase activity"/>
    <property type="evidence" value="ECO:0007669"/>
    <property type="project" value="UniProtKB-KW"/>
</dbReference>
<dbReference type="RefSeq" id="XP_033660454.1">
    <property type="nucleotide sequence ID" value="XM_033818947.1"/>
</dbReference>
<name>A0A6A6BXY0_ZASCE</name>
<dbReference type="OrthoDB" id="191139at2759"/>
<proteinExistence type="inferred from homology"/>
<dbReference type="EMBL" id="ML993635">
    <property type="protein sequence ID" value="KAF2159565.1"/>
    <property type="molecule type" value="Genomic_DNA"/>
</dbReference>